<dbReference type="EMBL" id="CP022098">
    <property type="protein sequence ID" value="ATB35081.1"/>
    <property type="molecule type" value="Genomic_DNA"/>
</dbReference>
<proteinExistence type="predicted"/>
<reference evidence="2 3" key="1">
    <citation type="submission" date="2017-06" db="EMBL/GenBank/DDBJ databases">
        <title>Sequencing and comparative analysis of myxobacterial genomes.</title>
        <authorList>
            <person name="Rupp O."/>
            <person name="Goesmann A."/>
            <person name="Sogaard-Andersen L."/>
        </authorList>
    </citation>
    <scope>NUCLEOTIDE SEQUENCE [LARGE SCALE GENOMIC DNA]</scope>
    <source>
        <strain evidence="2 3">DSM 52655</strain>
    </source>
</reference>
<sequence>MSDSVSMKDAVSYSTNGALSILGQGNLLGENYLMPVLNGGGRKKRARKQEATPKPGFAAALKLVVQLGREKEKEVGKTALSRCPRCGHVGPTEQDFGIRVIRGERRPQSWCRSCRKVNLPPLKALPHAANRKVKATLVETANEKPERPRNAPKPVPSQEDGWLFPPDALGKRKRRKS</sequence>
<evidence type="ECO:0000256" key="1">
    <source>
        <dbReference type="SAM" id="MobiDB-lite"/>
    </source>
</evidence>
<accession>A0A250IVA5</accession>
<protein>
    <submittedName>
        <fullName evidence="2">Uncharacterized protein</fullName>
    </submittedName>
</protein>
<gene>
    <name evidence="2" type="ORF">CYFUS_000493</name>
</gene>
<dbReference type="KEGG" id="cfus:CYFUS_000493"/>
<name>A0A250IVA5_9BACT</name>
<feature type="region of interest" description="Disordered" evidence="1">
    <location>
        <begin position="138"/>
        <end position="177"/>
    </location>
</feature>
<dbReference type="AlphaFoldDB" id="A0A250IVA5"/>
<evidence type="ECO:0000313" key="2">
    <source>
        <dbReference type="EMBL" id="ATB35081.1"/>
    </source>
</evidence>
<organism evidence="2 3">
    <name type="scientific">Cystobacter fuscus</name>
    <dbReference type="NCBI Taxonomy" id="43"/>
    <lineage>
        <taxon>Bacteria</taxon>
        <taxon>Pseudomonadati</taxon>
        <taxon>Myxococcota</taxon>
        <taxon>Myxococcia</taxon>
        <taxon>Myxococcales</taxon>
        <taxon>Cystobacterineae</taxon>
        <taxon>Archangiaceae</taxon>
        <taxon>Cystobacter</taxon>
    </lineage>
</organism>
<dbReference type="Proteomes" id="UP000217257">
    <property type="component" value="Chromosome"/>
</dbReference>
<evidence type="ECO:0000313" key="3">
    <source>
        <dbReference type="Proteomes" id="UP000217257"/>
    </source>
</evidence>